<dbReference type="EMBL" id="CAJOBH010286566">
    <property type="protein sequence ID" value="CAF5175932.1"/>
    <property type="molecule type" value="Genomic_DNA"/>
</dbReference>
<name>A0A8S3H0T5_9BILA</name>
<comment type="caution">
    <text evidence="1">The sequence shown here is derived from an EMBL/GenBank/DDBJ whole genome shotgun (WGS) entry which is preliminary data.</text>
</comment>
<accession>A0A8S3H0T5</accession>
<dbReference type="Proteomes" id="UP000681967">
    <property type="component" value="Unassembled WGS sequence"/>
</dbReference>
<gene>
    <name evidence="1" type="ORF">BYL167_LOCUS78190</name>
</gene>
<protein>
    <submittedName>
        <fullName evidence="1">Uncharacterized protein</fullName>
    </submittedName>
</protein>
<evidence type="ECO:0000313" key="1">
    <source>
        <dbReference type="EMBL" id="CAF5175932.1"/>
    </source>
</evidence>
<sequence>MTPTDAQLIQLKQILTNENDNQLNLSKILLELIQYKQITPRSQVQRSMNIATFIQEFLTNESSSFELLCRELADLLEHFISQTSFSDTHERLSFIQRTISII</sequence>
<proteinExistence type="predicted"/>
<reference evidence="1" key="1">
    <citation type="submission" date="2021-02" db="EMBL/GenBank/DDBJ databases">
        <authorList>
            <person name="Nowell W R."/>
        </authorList>
    </citation>
    <scope>NUCLEOTIDE SEQUENCE</scope>
</reference>
<organism evidence="1 2">
    <name type="scientific">Rotaria magnacalcarata</name>
    <dbReference type="NCBI Taxonomy" id="392030"/>
    <lineage>
        <taxon>Eukaryota</taxon>
        <taxon>Metazoa</taxon>
        <taxon>Spiralia</taxon>
        <taxon>Gnathifera</taxon>
        <taxon>Rotifera</taxon>
        <taxon>Eurotatoria</taxon>
        <taxon>Bdelloidea</taxon>
        <taxon>Philodinida</taxon>
        <taxon>Philodinidae</taxon>
        <taxon>Rotaria</taxon>
    </lineage>
</organism>
<feature type="non-terminal residue" evidence="1">
    <location>
        <position position="102"/>
    </location>
</feature>
<evidence type="ECO:0000313" key="2">
    <source>
        <dbReference type="Proteomes" id="UP000681967"/>
    </source>
</evidence>
<dbReference type="AlphaFoldDB" id="A0A8S3H0T5"/>